<dbReference type="AlphaFoldDB" id="A0A192CAS4"/>
<reference evidence="1 2" key="1">
    <citation type="submission" date="2016-03" db="EMBL/GenBank/DDBJ databases">
        <title>Genome Sequence and Comparative Pathogenic Determinants of Uropathogenic Escherichia coli O25b:H4, a Clinical Isolate from Saudi Arabia.</title>
        <authorList>
            <person name="Alyamani E.A.J."/>
            <person name="Khiyami M.A."/>
            <person name="Booq R.Y."/>
            <person name="Bahwerth F.S."/>
            <person name="Vaisvil B."/>
            <person name="Schmitt D.P."/>
            <person name="Kapatral V."/>
        </authorList>
    </citation>
    <scope>NUCLEOTIDE SEQUENCE [LARGE SCALE GENOMIC DNA]</scope>
    <source>
        <strain evidence="1 2">O25b:H4</strain>
    </source>
</reference>
<dbReference type="EMBL" id="CP015085">
    <property type="protein sequence ID" value="ANK03005.1"/>
    <property type="molecule type" value="Genomic_DNA"/>
</dbReference>
<protein>
    <submittedName>
        <fullName evidence="1">Uncharacterized protein</fullName>
    </submittedName>
</protein>
<name>A0A192CAS4_ECO25</name>
<gene>
    <name evidence="1" type="ORF">WLH_01744</name>
</gene>
<organism evidence="1 2">
    <name type="scientific">Escherichia coli O25b:H4</name>
    <dbReference type="NCBI Taxonomy" id="941280"/>
    <lineage>
        <taxon>Bacteria</taxon>
        <taxon>Pseudomonadati</taxon>
        <taxon>Pseudomonadota</taxon>
        <taxon>Gammaproteobacteria</taxon>
        <taxon>Enterobacterales</taxon>
        <taxon>Enterobacteriaceae</taxon>
        <taxon>Escherichia</taxon>
    </lineage>
</organism>
<evidence type="ECO:0000313" key="2">
    <source>
        <dbReference type="Proteomes" id="UP000183316"/>
    </source>
</evidence>
<proteinExistence type="predicted"/>
<evidence type="ECO:0000313" key="1">
    <source>
        <dbReference type="EMBL" id="ANK03005.1"/>
    </source>
</evidence>
<accession>A0A192CAS4</accession>
<dbReference type="Proteomes" id="UP000183316">
    <property type="component" value="Chromosome"/>
</dbReference>
<dbReference type="PATRIC" id="fig|941280.3.peg.1725"/>
<sequence length="51" mass="5877">MIPELIISGEDAKGEFLMSVPRKMLLCSFCVMTMKQDRQIRRLKKPPPSEP</sequence>